<dbReference type="PANTHER" id="PTHR11879">
    <property type="entry name" value="ASPARTATE AMINOTRANSFERASE"/>
    <property type="match status" value="1"/>
</dbReference>
<keyword evidence="5 7" id="KW-0808">Transferase</keyword>
<evidence type="ECO:0000256" key="5">
    <source>
        <dbReference type="ARBA" id="ARBA00022679"/>
    </source>
</evidence>
<dbReference type="InterPro" id="IPR015421">
    <property type="entry name" value="PyrdxlP-dep_Trfase_major"/>
</dbReference>
<proteinExistence type="inferred from homology"/>
<feature type="compositionally biased region" description="Basic and acidic residues" evidence="8">
    <location>
        <begin position="17"/>
        <end position="32"/>
    </location>
</feature>
<dbReference type="CDD" id="cd00609">
    <property type="entry name" value="AAT_like"/>
    <property type="match status" value="1"/>
</dbReference>
<dbReference type="EC" id="2.6.1.1" evidence="7"/>
<evidence type="ECO:0000256" key="4">
    <source>
        <dbReference type="ARBA" id="ARBA00022576"/>
    </source>
</evidence>
<dbReference type="GO" id="GO:0030170">
    <property type="term" value="F:pyridoxal phosphate binding"/>
    <property type="evidence" value="ECO:0007669"/>
    <property type="project" value="InterPro"/>
</dbReference>
<comment type="similarity">
    <text evidence="2">Belongs to the class-I pyridoxal-phosphate-dependent aminotransferase family.</text>
</comment>
<keyword evidence="9" id="KW-1133">Transmembrane helix</keyword>
<organism evidence="11 12">
    <name type="scientific">Pristionchus pacificus</name>
    <name type="common">Parasitic nematode worm</name>
    <dbReference type="NCBI Taxonomy" id="54126"/>
    <lineage>
        <taxon>Eukaryota</taxon>
        <taxon>Metazoa</taxon>
        <taxon>Ecdysozoa</taxon>
        <taxon>Nematoda</taxon>
        <taxon>Chromadorea</taxon>
        <taxon>Rhabditida</taxon>
        <taxon>Rhabditina</taxon>
        <taxon>Diplogasteromorpha</taxon>
        <taxon>Diplogasteroidea</taxon>
        <taxon>Neodiplogasteridae</taxon>
        <taxon>Pristionchus</taxon>
    </lineage>
</organism>
<dbReference type="InterPro" id="IPR000796">
    <property type="entry name" value="Asp_trans"/>
</dbReference>
<dbReference type="AlphaFoldDB" id="A0A2A6CJU2"/>
<dbReference type="InterPro" id="IPR015422">
    <property type="entry name" value="PyrdxlP-dep_Trfase_small"/>
</dbReference>
<comment type="subunit">
    <text evidence="3 7">Homodimer.</text>
</comment>
<name>A0A2A6CJU2_PRIPA</name>
<reference evidence="12" key="1">
    <citation type="journal article" date="2008" name="Nat. Genet.">
        <title>The Pristionchus pacificus genome provides a unique perspective on nematode lifestyle and parasitism.</title>
        <authorList>
            <person name="Dieterich C."/>
            <person name="Clifton S.W."/>
            <person name="Schuster L.N."/>
            <person name="Chinwalla A."/>
            <person name="Delehaunty K."/>
            <person name="Dinkelacker I."/>
            <person name="Fulton L."/>
            <person name="Fulton R."/>
            <person name="Godfrey J."/>
            <person name="Minx P."/>
            <person name="Mitreva M."/>
            <person name="Roeseler W."/>
            <person name="Tian H."/>
            <person name="Witte H."/>
            <person name="Yang S.P."/>
            <person name="Wilson R.K."/>
            <person name="Sommer R.J."/>
        </authorList>
    </citation>
    <scope>NUCLEOTIDE SEQUENCE [LARGE SCALE GENOMIC DNA]</scope>
    <source>
        <strain evidence="12">PS312</strain>
    </source>
</reference>
<keyword evidence="9" id="KW-0472">Membrane</keyword>
<dbReference type="Pfam" id="PF00155">
    <property type="entry name" value="Aminotran_1_2"/>
    <property type="match status" value="1"/>
</dbReference>
<evidence type="ECO:0000256" key="6">
    <source>
        <dbReference type="ARBA" id="ARBA00022898"/>
    </source>
</evidence>
<evidence type="ECO:0000313" key="11">
    <source>
        <dbReference type="EnsemblMetazoa" id="PPA41442.1"/>
    </source>
</evidence>
<keyword evidence="4 7" id="KW-0032">Aminotransferase</keyword>
<dbReference type="GO" id="GO:0005829">
    <property type="term" value="C:cytosol"/>
    <property type="evidence" value="ECO:0000318"/>
    <property type="project" value="GO_Central"/>
</dbReference>
<keyword evidence="12" id="KW-1185">Reference proteome</keyword>
<comment type="cofactor">
    <cofactor evidence="1">
        <name>pyridoxal 5'-phosphate</name>
        <dbReference type="ChEBI" id="CHEBI:597326"/>
    </cofactor>
</comment>
<gene>
    <name evidence="11" type="primary">WBGene00279811</name>
</gene>
<evidence type="ECO:0000256" key="9">
    <source>
        <dbReference type="SAM" id="Phobius"/>
    </source>
</evidence>
<keyword evidence="6" id="KW-0663">Pyridoxal phosphate</keyword>
<evidence type="ECO:0000256" key="8">
    <source>
        <dbReference type="SAM" id="MobiDB-lite"/>
    </source>
</evidence>
<evidence type="ECO:0000259" key="10">
    <source>
        <dbReference type="Pfam" id="PF00155"/>
    </source>
</evidence>
<dbReference type="Proteomes" id="UP000005239">
    <property type="component" value="Unassembled WGS sequence"/>
</dbReference>
<comment type="miscellaneous">
    <text evidence="7">In eukaryotes there are cytoplasmic, mitochondrial and chloroplastic isozymes.</text>
</comment>
<dbReference type="PANTHER" id="PTHR11879:SF55">
    <property type="entry name" value="GLUTAMATE OXALOACETATE TRANSAMINASE 1, ISOFORM B"/>
    <property type="match status" value="1"/>
</dbReference>
<dbReference type="PROSITE" id="PS00105">
    <property type="entry name" value="AA_TRANSFER_CLASS_1"/>
    <property type="match status" value="1"/>
</dbReference>
<dbReference type="SUPFAM" id="SSF53383">
    <property type="entry name" value="PLP-dependent transferases"/>
    <property type="match status" value="1"/>
</dbReference>
<dbReference type="GO" id="GO:0004069">
    <property type="term" value="F:L-aspartate:2-oxoglutarate aminotransferase activity"/>
    <property type="evidence" value="ECO:0000318"/>
    <property type="project" value="GO_Central"/>
</dbReference>
<dbReference type="FunFam" id="3.40.640.10:FF:000254">
    <property type="entry name" value="Aspartate aminotransferase"/>
    <property type="match status" value="1"/>
</dbReference>
<evidence type="ECO:0000256" key="2">
    <source>
        <dbReference type="ARBA" id="ARBA00007441"/>
    </source>
</evidence>
<accession>A0A8R1YVJ0</accession>
<dbReference type="EnsemblMetazoa" id="PPA41442.1">
    <property type="protein sequence ID" value="PPA41442.1"/>
    <property type="gene ID" value="WBGene00279811"/>
</dbReference>
<evidence type="ECO:0000256" key="3">
    <source>
        <dbReference type="ARBA" id="ARBA00011738"/>
    </source>
</evidence>
<dbReference type="GO" id="GO:0006532">
    <property type="term" value="P:aspartate biosynthetic process"/>
    <property type="evidence" value="ECO:0000318"/>
    <property type="project" value="GO_Central"/>
</dbReference>
<protein>
    <recommendedName>
        <fullName evidence="7">Aspartate aminotransferase</fullName>
        <ecNumber evidence="7">2.6.1.1</ecNumber>
    </recommendedName>
</protein>
<dbReference type="PRINTS" id="PR00799">
    <property type="entry name" value="TRANSAMINASE"/>
</dbReference>
<dbReference type="InterPro" id="IPR004839">
    <property type="entry name" value="Aminotransferase_I/II_large"/>
</dbReference>
<comment type="catalytic activity">
    <reaction evidence="7">
        <text>L-aspartate + 2-oxoglutarate = oxaloacetate + L-glutamate</text>
        <dbReference type="Rhea" id="RHEA:21824"/>
        <dbReference type="ChEBI" id="CHEBI:16452"/>
        <dbReference type="ChEBI" id="CHEBI:16810"/>
        <dbReference type="ChEBI" id="CHEBI:29985"/>
        <dbReference type="ChEBI" id="CHEBI:29991"/>
        <dbReference type="EC" id="2.6.1.1"/>
    </reaction>
</comment>
<dbReference type="InterPro" id="IPR015424">
    <property type="entry name" value="PyrdxlP-dep_Trfase"/>
</dbReference>
<accession>A0A2A6CJU2</accession>
<dbReference type="FunFam" id="3.90.1150.10:FF:000181">
    <property type="entry name" value="Aspartate aminotransferase"/>
    <property type="match status" value="1"/>
</dbReference>
<evidence type="ECO:0000256" key="1">
    <source>
        <dbReference type="ARBA" id="ARBA00001933"/>
    </source>
</evidence>
<feature type="region of interest" description="Disordered" evidence="8">
    <location>
        <begin position="1"/>
        <end position="37"/>
    </location>
</feature>
<feature type="transmembrane region" description="Helical" evidence="9">
    <location>
        <begin position="64"/>
        <end position="86"/>
    </location>
</feature>
<dbReference type="InterPro" id="IPR004838">
    <property type="entry name" value="NHTrfase_class1_PyrdxlP-BS"/>
</dbReference>
<keyword evidence="9" id="KW-0812">Transmembrane</keyword>
<feature type="domain" description="Aminotransferase class I/classII large" evidence="10">
    <location>
        <begin position="95"/>
        <end position="317"/>
    </location>
</feature>
<dbReference type="Gene3D" id="3.40.640.10">
    <property type="entry name" value="Type I PLP-dependent aspartate aminotransferase-like (Major domain)"/>
    <property type="match status" value="1"/>
</dbReference>
<sequence length="326" mass="36562">MIQMGDTRPVAQADGRGFSKLEMEESGGESRSRRERKNGESSWDLLIVMGPFNRQGTFLSSWDLFIFMGPFYCIRAGMIFLEYVAISIFRAAQSHRSVIILQGCAHNPTGMDPTREQWRRICDVVKRRRLFPFFDIANQGLASGDPEADAWAIRYFVSQGVELLVAQSFAKNFGLYNDRVGNLTIVVNDKTTIAGIKSQATLCSVGNYSNPPAHGALIVYKILTTRELREEWLDSLKVMVSRHKDVRTALKEQLDSLGTAGSWSHITQQTGMYCYAGLTPEQCNRLIEEHKVYLLRDGRAALCGLNSSNVEYVARAIDDVIRSSAN</sequence>
<evidence type="ECO:0000313" key="12">
    <source>
        <dbReference type="Proteomes" id="UP000005239"/>
    </source>
</evidence>
<reference evidence="11" key="2">
    <citation type="submission" date="2022-06" db="UniProtKB">
        <authorList>
            <consortium name="EnsemblMetazoa"/>
        </authorList>
    </citation>
    <scope>IDENTIFICATION</scope>
    <source>
        <strain evidence="11">PS312</strain>
    </source>
</reference>
<evidence type="ECO:0000256" key="7">
    <source>
        <dbReference type="RuleBase" id="RU000480"/>
    </source>
</evidence>
<dbReference type="OrthoDB" id="6752799at2759"/>
<dbReference type="Gene3D" id="3.90.1150.10">
    <property type="entry name" value="Aspartate Aminotransferase, domain 1"/>
    <property type="match status" value="1"/>
</dbReference>